<feature type="transmembrane region" description="Helical" evidence="8">
    <location>
        <begin position="73"/>
        <end position="94"/>
    </location>
</feature>
<keyword evidence="5 8" id="KW-0812">Transmembrane</keyword>
<evidence type="ECO:0000256" key="2">
    <source>
        <dbReference type="ARBA" id="ARBA00009773"/>
    </source>
</evidence>
<feature type="transmembrane region" description="Helical" evidence="8">
    <location>
        <begin position="39"/>
        <end position="61"/>
    </location>
</feature>
<dbReference type="PANTHER" id="PTHR21716">
    <property type="entry name" value="TRANSMEMBRANE PROTEIN"/>
    <property type="match status" value="1"/>
</dbReference>
<feature type="transmembrane region" description="Helical" evidence="8">
    <location>
        <begin position="314"/>
        <end position="345"/>
    </location>
</feature>
<keyword evidence="3" id="KW-0813">Transport</keyword>
<feature type="transmembrane region" description="Helical" evidence="8">
    <location>
        <begin position="162"/>
        <end position="185"/>
    </location>
</feature>
<evidence type="ECO:0000256" key="4">
    <source>
        <dbReference type="ARBA" id="ARBA00022475"/>
    </source>
</evidence>
<proteinExistence type="inferred from homology"/>
<dbReference type="GO" id="GO:0005886">
    <property type="term" value="C:plasma membrane"/>
    <property type="evidence" value="ECO:0007669"/>
    <property type="project" value="UniProtKB-SubCell"/>
</dbReference>
<evidence type="ECO:0000256" key="1">
    <source>
        <dbReference type="ARBA" id="ARBA00004651"/>
    </source>
</evidence>
<evidence type="ECO:0000256" key="6">
    <source>
        <dbReference type="ARBA" id="ARBA00022989"/>
    </source>
</evidence>
<evidence type="ECO:0000256" key="5">
    <source>
        <dbReference type="ARBA" id="ARBA00022692"/>
    </source>
</evidence>
<evidence type="ECO:0000256" key="8">
    <source>
        <dbReference type="SAM" id="Phobius"/>
    </source>
</evidence>
<reference evidence="9 10" key="1">
    <citation type="submission" date="2014-05" db="EMBL/GenBank/DDBJ databases">
        <title>De novo Genome Sequence of Spirocheata sp.</title>
        <authorList>
            <person name="Shivani Y."/>
            <person name="Subhash Y."/>
            <person name="Tushar L."/>
            <person name="Sasikala C."/>
            <person name="Ramana C.V."/>
        </authorList>
    </citation>
    <scope>NUCLEOTIDE SEQUENCE [LARGE SCALE GENOMIC DNA]</scope>
    <source>
        <strain evidence="9 10">JC230</strain>
    </source>
</reference>
<evidence type="ECO:0000313" key="10">
    <source>
        <dbReference type="Proteomes" id="UP000029692"/>
    </source>
</evidence>
<comment type="similarity">
    <text evidence="2">Belongs to the autoinducer-2 exporter (AI-2E) (TC 2.A.86) family.</text>
</comment>
<dbReference type="PANTHER" id="PTHR21716:SF53">
    <property type="entry name" value="PERMEASE PERM-RELATED"/>
    <property type="match status" value="1"/>
</dbReference>
<dbReference type="Pfam" id="PF01594">
    <property type="entry name" value="AI-2E_transport"/>
    <property type="match status" value="1"/>
</dbReference>
<protein>
    <recommendedName>
        <fullName evidence="11">Permease</fullName>
    </recommendedName>
</protein>
<dbReference type="STRING" id="1480694.DC28_13870"/>
<evidence type="ECO:0000256" key="3">
    <source>
        <dbReference type="ARBA" id="ARBA00022448"/>
    </source>
</evidence>
<name>A0A098QTV0_9SPIO</name>
<keyword evidence="4" id="KW-1003">Cell membrane</keyword>
<gene>
    <name evidence="9" type="ORF">DC28_13870</name>
</gene>
<feature type="transmembrane region" description="Helical" evidence="8">
    <location>
        <begin position="249"/>
        <end position="276"/>
    </location>
</feature>
<feature type="transmembrane region" description="Helical" evidence="8">
    <location>
        <begin position="220"/>
        <end position="243"/>
    </location>
</feature>
<dbReference type="AlphaFoldDB" id="A0A098QTV0"/>
<keyword evidence="7 8" id="KW-0472">Membrane</keyword>
<keyword evidence="6 8" id="KW-1133">Transmembrane helix</keyword>
<keyword evidence="10" id="KW-1185">Reference proteome</keyword>
<dbReference type="InterPro" id="IPR002549">
    <property type="entry name" value="AI-2E-like"/>
</dbReference>
<sequence length="381" mass="41857">MTPLTRTPLFRWLMYVLLSLLIVFIGAQVSFLFRPIAVLVSTLFLPVFLAGILFYLLVPVVNLLTRIRVPRTLAIVLVYLVLGGLFGIGILLAIPELRDQINSLIANTPRFIGQLQGILQQVETIEWLPVGLDVASIYEELPQRLNEFLSGLYENIGANLSAMLGLVSNIVVVVSTVPFVLFFMLKDGEKFPGYVSRIFPLQFRDEAQAIMGNMSKTLGVYIKGQMIVSGFVGVMLLLGYSIIGVRYALLLAVIALVTNLIPYIGPVIGTVPGLIVALLDSPSQMLKVLLLVVIVQQVESQLISPLVMGRQLKIHPVIIIFLLLTAGSMAGFVGLLLAVPAFAVARTAYEYLRDLYRLRKKSVDAMMDQISGVNQGPEDQS</sequence>
<dbReference type="Proteomes" id="UP000029692">
    <property type="component" value="Unassembled WGS sequence"/>
</dbReference>
<organism evidence="9 10">
    <name type="scientific">Spirochaeta lutea</name>
    <dbReference type="NCBI Taxonomy" id="1480694"/>
    <lineage>
        <taxon>Bacteria</taxon>
        <taxon>Pseudomonadati</taxon>
        <taxon>Spirochaetota</taxon>
        <taxon>Spirochaetia</taxon>
        <taxon>Spirochaetales</taxon>
        <taxon>Spirochaetaceae</taxon>
        <taxon>Spirochaeta</taxon>
    </lineage>
</organism>
<dbReference type="eggNOG" id="COG0628">
    <property type="taxonomic scope" value="Bacteria"/>
</dbReference>
<comment type="subcellular location">
    <subcellularLocation>
        <location evidence="1">Cell membrane</location>
        <topology evidence="1">Multi-pass membrane protein</topology>
    </subcellularLocation>
</comment>
<dbReference type="GO" id="GO:0055085">
    <property type="term" value="P:transmembrane transport"/>
    <property type="evidence" value="ECO:0007669"/>
    <property type="project" value="TreeGrafter"/>
</dbReference>
<evidence type="ECO:0000256" key="7">
    <source>
        <dbReference type="ARBA" id="ARBA00023136"/>
    </source>
</evidence>
<evidence type="ECO:0000313" key="9">
    <source>
        <dbReference type="EMBL" id="KGE71006.1"/>
    </source>
</evidence>
<dbReference type="EMBL" id="JNUP01000071">
    <property type="protein sequence ID" value="KGE71006.1"/>
    <property type="molecule type" value="Genomic_DNA"/>
</dbReference>
<feature type="transmembrane region" description="Helical" evidence="8">
    <location>
        <begin position="12"/>
        <end position="33"/>
    </location>
</feature>
<evidence type="ECO:0008006" key="11">
    <source>
        <dbReference type="Google" id="ProtNLM"/>
    </source>
</evidence>
<comment type="caution">
    <text evidence="9">The sequence shown here is derived from an EMBL/GenBank/DDBJ whole genome shotgun (WGS) entry which is preliminary data.</text>
</comment>
<accession>A0A098QTV0</accession>